<keyword evidence="3" id="KW-0862">Zinc</keyword>
<dbReference type="AlphaFoldDB" id="A0A9Q1KC88"/>
<sequence length="174" mass="19891">MGEVVLFLDDLRKISYCRICQEAEFESCKELEAPCACSGTVKFAHRECIQRWCDEKGDTICEICLQRYEPGYTASPKQPQKIIVPDEVVNIRESMEASRADHGFTVLLLMRHLLDALNGGSGYYPFSIFTILLLKTCGIIVPMFIIIRTITALQNSIRRYRNLHDSLVQNPNRD</sequence>
<dbReference type="PROSITE" id="PS51292">
    <property type="entry name" value="ZF_RING_CH"/>
    <property type="match status" value="1"/>
</dbReference>
<dbReference type="GO" id="GO:0016020">
    <property type="term" value="C:membrane"/>
    <property type="evidence" value="ECO:0007669"/>
    <property type="project" value="TreeGrafter"/>
</dbReference>
<evidence type="ECO:0000313" key="7">
    <source>
        <dbReference type="Proteomes" id="UP001153076"/>
    </source>
</evidence>
<dbReference type="Pfam" id="PF12428">
    <property type="entry name" value="DUF3675"/>
    <property type="match status" value="1"/>
</dbReference>
<organism evidence="6 7">
    <name type="scientific">Carnegiea gigantea</name>
    <dbReference type="NCBI Taxonomy" id="171969"/>
    <lineage>
        <taxon>Eukaryota</taxon>
        <taxon>Viridiplantae</taxon>
        <taxon>Streptophyta</taxon>
        <taxon>Embryophyta</taxon>
        <taxon>Tracheophyta</taxon>
        <taxon>Spermatophyta</taxon>
        <taxon>Magnoliopsida</taxon>
        <taxon>eudicotyledons</taxon>
        <taxon>Gunneridae</taxon>
        <taxon>Pentapetalae</taxon>
        <taxon>Caryophyllales</taxon>
        <taxon>Cactineae</taxon>
        <taxon>Cactaceae</taxon>
        <taxon>Cactoideae</taxon>
        <taxon>Echinocereeae</taxon>
        <taxon>Carnegiea</taxon>
    </lineage>
</organism>
<dbReference type="FunFam" id="3.30.40.10:FF:000318">
    <property type="entry name" value="E3 ubiquitin-protein ligase MARCH4"/>
    <property type="match status" value="1"/>
</dbReference>
<dbReference type="InterPro" id="IPR022143">
    <property type="entry name" value="DUF3675"/>
</dbReference>
<dbReference type="GO" id="GO:0016567">
    <property type="term" value="P:protein ubiquitination"/>
    <property type="evidence" value="ECO:0007669"/>
    <property type="project" value="TreeGrafter"/>
</dbReference>
<keyword evidence="1" id="KW-0479">Metal-binding</keyword>
<dbReference type="EMBL" id="JAKOGI010000183">
    <property type="protein sequence ID" value="KAJ8440840.1"/>
    <property type="molecule type" value="Genomic_DNA"/>
</dbReference>
<dbReference type="GO" id="GO:0004842">
    <property type="term" value="F:ubiquitin-protein transferase activity"/>
    <property type="evidence" value="ECO:0007669"/>
    <property type="project" value="TreeGrafter"/>
</dbReference>
<dbReference type="PANTHER" id="PTHR23012">
    <property type="entry name" value="RING/FYVE/PHD ZINC FINGER DOMAIN-CONTAINING"/>
    <property type="match status" value="1"/>
</dbReference>
<dbReference type="InterPro" id="IPR033275">
    <property type="entry name" value="MARCH-like"/>
</dbReference>
<reference evidence="6" key="1">
    <citation type="submission" date="2022-04" db="EMBL/GenBank/DDBJ databases">
        <title>Carnegiea gigantea Genome sequencing and assembly v2.</title>
        <authorList>
            <person name="Copetti D."/>
            <person name="Sanderson M.J."/>
            <person name="Burquez A."/>
            <person name="Wojciechowski M.F."/>
        </authorList>
    </citation>
    <scope>NUCLEOTIDE SEQUENCE</scope>
    <source>
        <strain evidence="6">SGP5-SGP5p</strain>
        <tissue evidence="6">Aerial part</tissue>
    </source>
</reference>
<evidence type="ECO:0000313" key="6">
    <source>
        <dbReference type="EMBL" id="KAJ8440840.1"/>
    </source>
</evidence>
<accession>A0A9Q1KC88</accession>
<evidence type="ECO:0000256" key="2">
    <source>
        <dbReference type="ARBA" id="ARBA00022771"/>
    </source>
</evidence>
<dbReference type="InterPro" id="IPR011016">
    <property type="entry name" value="Znf_RING-CH"/>
</dbReference>
<dbReference type="OrthoDB" id="264354at2759"/>
<feature type="transmembrane region" description="Helical" evidence="4">
    <location>
        <begin position="123"/>
        <end position="151"/>
    </location>
</feature>
<evidence type="ECO:0000256" key="1">
    <source>
        <dbReference type="ARBA" id="ARBA00022723"/>
    </source>
</evidence>
<dbReference type="PANTHER" id="PTHR23012:SF180">
    <property type="entry name" value="RING_FYVE_PHD ZINC FINGER SUPERFAMILY PROTEIN"/>
    <property type="match status" value="1"/>
</dbReference>
<dbReference type="SMART" id="SM00744">
    <property type="entry name" value="RINGv"/>
    <property type="match status" value="1"/>
</dbReference>
<dbReference type="SUPFAM" id="SSF57850">
    <property type="entry name" value="RING/U-box"/>
    <property type="match status" value="1"/>
</dbReference>
<name>A0A9Q1KC88_9CARY</name>
<keyword evidence="4" id="KW-1133">Transmembrane helix</keyword>
<proteinExistence type="predicted"/>
<dbReference type="GO" id="GO:0008270">
    <property type="term" value="F:zinc ion binding"/>
    <property type="evidence" value="ECO:0007669"/>
    <property type="project" value="UniProtKB-KW"/>
</dbReference>
<evidence type="ECO:0000259" key="5">
    <source>
        <dbReference type="PROSITE" id="PS51292"/>
    </source>
</evidence>
<keyword evidence="4" id="KW-0812">Transmembrane</keyword>
<dbReference type="Gene3D" id="3.30.40.10">
    <property type="entry name" value="Zinc/RING finger domain, C3HC4 (zinc finger)"/>
    <property type="match status" value="1"/>
</dbReference>
<gene>
    <name evidence="6" type="ORF">Cgig2_000728</name>
</gene>
<feature type="domain" description="RING-CH-type" evidence="5">
    <location>
        <begin position="9"/>
        <end position="71"/>
    </location>
</feature>
<keyword evidence="2" id="KW-0863">Zinc-finger</keyword>
<protein>
    <recommendedName>
        <fullName evidence="5">RING-CH-type domain-containing protein</fullName>
    </recommendedName>
</protein>
<evidence type="ECO:0000256" key="4">
    <source>
        <dbReference type="SAM" id="Phobius"/>
    </source>
</evidence>
<dbReference type="Proteomes" id="UP001153076">
    <property type="component" value="Unassembled WGS sequence"/>
</dbReference>
<dbReference type="Pfam" id="PF12906">
    <property type="entry name" value="RINGv"/>
    <property type="match status" value="1"/>
</dbReference>
<comment type="caution">
    <text evidence="6">The sequence shown here is derived from an EMBL/GenBank/DDBJ whole genome shotgun (WGS) entry which is preliminary data.</text>
</comment>
<keyword evidence="7" id="KW-1185">Reference proteome</keyword>
<dbReference type="CDD" id="cd16495">
    <property type="entry name" value="RING_CH-C4HC3_MARCH"/>
    <property type="match status" value="1"/>
</dbReference>
<dbReference type="InterPro" id="IPR013083">
    <property type="entry name" value="Znf_RING/FYVE/PHD"/>
</dbReference>
<evidence type="ECO:0000256" key="3">
    <source>
        <dbReference type="ARBA" id="ARBA00022833"/>
    </source>
</evidence>
<keyword evidence="4" id="KW-0472">Membrane</keyword>